<evidence type="ECO:0000313" key="2">
    <source>
        <dbReference type="Proteomes" id="UP000095657"/>
    </source>
</evidence>
<dbReference type="Proteomes" id="UP000095657">
    <property type="component" value="Unassembled WGS sequence"/>
</dbReference>
<gene>
    <name evidence="1" type="ORF">ERS852494_01309</name>
</gene>
<dbReference type="AlphaFoldDB" id="A0A174JJY8"/>
<evidence type="ECO:0000313" key="1">
    <source>
        <dbReference type="EMBL" id="CUP00042.1"/>
    </source>
</evidence>
<protein>
    <submittedName>
        <fullName evidence="1">Uncharacterized protein</fullName>
    </submittedName>
</protein>
<sequence>MLLILPIMFLILCSDDTVEEIGGSNHVLFERYLQEVINISMDNLERVRLVVQELVLSHYLLSVQYREPL</sequence>
<accession>A0A174JJY8</accession>
<reference evidence="1 2" key="1">
    <citation type="submission" date="2015-09" db="EMBL/GenBank/DDBJ databases">
        <authorList>
            <consortium name="Pathogen Informatics"/>
        </authorList>
    </citation>
    <scope>NUCLEOTIDE SEQUENCE [LARGE SCALE GENOMIC DNA]</scope>
    <source>
        <strain evidence="1 2">2789STDY5834880</strain>
    </source>
</reference>
<dbReference type="EMBL" id="CZAI01000002">
    <property type="protein sequence ID" value="CUP00042.1"/>
    <property type="molecule type" value="Genomic_DNA"/>
</dbReference>
<name>A0A174JJY8_9BACE</name>
<organism evidence="1 2">
    <name type="scientific">Bacteroides caccae</name>
    <dbReference type="NCBI Taxonomy" id="47678"/>
    <lineage>
        <taxon>Bacteria</taxon>
        <taxon>Pseudomonadati</taxon>
        <taxon>Bacteroidota</taxon>
        <taxon>Bacteroidia</taxon>
        <taxon>Bacteroidales</taxon>
        <taxon>Bacteroidaceae</taxon>
        <taxon>Bacteroides</taxon>
    </lineage>
</organism>
<proteinExistence type="predicted"/>